<keyword evidence="4 7" id="KW-1133">Transmembrane helix</keyword>
<dbReference type="Pfam" id="PF02687">
    <property type="entry name" value="FtsX"/>
    <property type="match status" value="1"/>
</dbReference>
<dbReference type="PANTHER" id="PTHR30572">
    <property type="entry name" value="MEMBRANE COMPONENT OF TRANSPORTER-RELATED"/>
    <property type="match status" value="1"/>
</dbReference>
<evidence type="ECO:0000256" key="7">
    <source>
        <dbReference type="SAM" id="Phobius"/>
    </source>
</evidence>
<comment type="subcellular location">
    <subcellularLocation>
        <location evidence="1">Cell membrane</location>
        <topology evidence="1">Multi-pass membrane protein</topology>
    </subcellularLocation>
</comment>
<gene>
    <name evidence="10" type="ORF">ATC1_1114</name>
</gene>
<protein>
    <submittedName>
        <fullName evidence="10">ABC-type antimicrobial peptide transport system, permease component</fullName>
    </submittedName>
</protein>
<dbReference type="AlphaFoldDB" id="A0A0K8PAC1"/>
<evidence type="ECO:0000313" key="10">
    <source>
        <dbReference type="EMBL" id="GAP39095.1"/>
    </source>
</evidence>
<evidence type="ECO:0000256" key="6">
    <source>
        <dbReference type="ARBA" id="ARBA00038076"/>
    </source>
</evidence>
<keyword evidence="5 7" id="KW-0472">Membrane</keyword>
<evidence type="ECO:0000259" key="9">
    <source>
        <dbReference type="Pfam" id="PF12704"/>
    </source>
</evidence>
<dbReference type="GO" id="GO:0022857">
    <property type="term" value="F:transmembrane transporter activity"/>
    <property type="evidence" value="ECO:0007669"/>
    <property type="project" value="TreeGrafter"/>
</dbReference>
<dbReference type="InterPro" id="IPR003838">
    <property type="entry name" value="ABC3_permease_C"/>
</dbReference>
<keyword evidence="2" id="KW-1003">Cell membrane</keyword>
<dbReference type="InterPro" id="IPR025857">
    <property type="entry name" value="MacB_PCD"/>
</dbReference>
<evidence type="ECO:0000256" key="1">
    <source>
        <dbReference type="ARBA" id="ARBA00004651"/>
    </source>
</evidence>
<dbReference type="PANTHER" id="PTHR30572:SF4">
    <property type="entry name" value="ABC TRANSPORTER PERMEASE YTRF"/>
    <property type="match status" value="1"/>
</dbReference>
<feature type="transmembrane region" description="Helical" evidence="7">
    <location>
        <begin position="325"/>
        <end position="358"/>
    </location>
</feature>
<evidence type="ECO:0000259" key="8">
    <source>
        <dbReference type="Pfam" id="PF02687"/>
    </source>
</evidence>
<name>A0A0K8PAC1_9CHLR</name>
<dbReference type="Proteomes" id="UP000053370">
    <property type="component" value="Unassembled WGS sequence"/>
</dbReference>
<evidence type="ECO:0000313" key="11">
    <source>
        <dbReference type="Proteomes" id="UP000053370"/>
    </source>
</evidence>
<evidence type="ECO:0000256" key="4">
    <source>
        <dbReference type="ARBA" id="ARBA00022989"/>
    </source>
</evidence>
<evidence type="ECO:0000256" key="5">
    <source>
        <dbReference type="ARBA" id="ARBA00023136"/>
    </source>
</evidence>
<comment type="similarity">
    <text evidence="6">Belongs to the ABC-4 integral membrane protein family.</text>
</comment>
<feature type="domain" description="MacB-like periplasmic core" evidence="9">
    <location>
        <begin position="21"/>
        <end position="243"/>
    </location>
</feature>
<keyword evidence="11" id="KW-1185">Reference proteome</keyword>
<feature type="transmembrane region" description="Helical" evidence="7">
    <location>
        <begin position="370"/>
        <end position="392"/>
    </location>
</feature>
<feature type="transmembrane region" description="Helical" evidence="7">
    <location>
        <begin position="21"/>
        <end position="42"/>
    </location>
</feature>
<keyword evidence="3 7" id="KW-0812">Transmembrane</keyword>
<proteinExistence type="inferred from homology"/>
<feature type="transmembrane region" description="Helical" evidence="7">
    <location>
        <begin position="278"/>
        <end position="305"/>
    </location>
</feature>
<reference evidence="10" key="1">
    <citation type="journal article" date="2015" name="Genome Announc.">
        <title>Draft Genome Sequence of Anaerolineae Strain TC1, a Novel Isolate from a Methanogenic Wastewater Treatment System.</title>
        <authorList>
            <person name="Matsuura N."/>
            <person name="Tourlousse D.M."/>
            <person name="Sun L."/>
            <person name="Toyonaga M."/>
            <person name="Kuroda K."/>
            <person name="Ohashi A."/>
            <person name="Cruz R."/>
            <person name="Yamaguchi T."/>
            <person name="Sekiguchi Y."/>
        </authorList>
    </citation>
    <scope>NUCLEOTIDE SEQUENCE [LARGE SCALE GENOMIC DNA]</scope>
    <source>
        <strain evidence="10">TC1</strain>
    </source>
</reference>
<sequence length="409" mass="43894">MNISTLIIEALRNLLSNKVRSLLTMLGIFIGVGAVIAMMSIGQGAKNSITDQMSSLGTQTLYLSAGNFTENVRNPQDLTNSDVEAIKTLGIADIVAPTVSQPFTLSQSNGNTVNASVTGVIPEYLEISNYEIESGSYITQEQLDENSMVVVIGSEISDSLFSNSNISVVGETIRISGQPYTVIGVLKSKGSSTMGTSQDQVVFMPLSTAQNRLITRQRNTVGRISINVKDSVSLDQAQTMIENLMRERHGIFEGNPDDFTIMNTQEILDTLNSIMNTFVLFLGGVAGISLLVGGIGIMNIMLVTVTERTKEIGLRKALGAKKRDILAQFLVESSVLSLVGGILGILFGLGLAYLIAYIATMMGTELHASYNPLFILGSTLFSVAIGLFFGIYPANQAAKLQPVIALRTE</sequence>
<organism evidence="10">
    <name type="scientific">Flexilinea flocculi</name>
    <dbReference type="NCBI Taxonomy" id="1678840"/>
    <lineage>
        <taxon>Bacteria</taxon>
        <taxon>Bacillati</taxon>
        <taxon>Chloroflexota</taxon>
        <taxon>Anaerolineae</taxon>
        <taxon>Anaerolineales</taxon>
        <taxon>Anaerolineaceae</taxon>
        <taxon>Flexilinea</taxon>
    </lineage>
</organism>
<dbReference type="STRING" id="1678840.ATC1_1114"/>
<dbReference type="OrthoDB" id="9770036at2"/>
<evidence type="ECO:0000256" key="3">
    <source>
        <dbReference type="ARBA" id="ARBA00022692"/>
    </source>
</evidence>
<accession>A0A0K8PAC1</accession>
<dbReference type="GO" id="GO:0005886">
    <property type="term" value="C:plasma membrane"/>
    <property type="evidence" value="ECO:0007669"/>
    <property type="project" value="UniProtKB-SubCell"/>
</dbReference>
<evidence type="ECO:0000256" key="2">
    <source>
        <dbReference type="ARBA" id="ARBA00022475"/>
    </source>
</evidence>
<feature type="domain" description="ABC3 transporter permease C-terminal" evidence="8">
    <location>
        <begin position="285"/>
        <end position="402"/>
    </location>
</feature>
<dbReference type="EMBL" id="DF968179">
    <property type="protein sequence ID" value="GAP39095.1"/>
    <property type="molecule type" value="Genomic_DNA"/>
</dbReference>
<dbReference type="RefSeq" id="WP_062276746.1">
    <property type="nucleotide sequence ID" value="NZ_DF968179.1"/>
</dbReference>
<dbReference type="InterPro" id="IPR050250">
    <property type="entry name" value="Macrolide_Exporter_MacB"/>
</dbReference>
<dbReference type="Pfam" id="PF12704">
    <property type="entry name" value="MacB_PCD"/>
    <property type="match status" value="1"/>
</dbReference>